<dbReference type="AlphaFoldDB" id="A0A1G2KGU3"/>
<feature type="coiled-coil region" evidence="1">
    <location>
        <begin position="44"/>
        <end position="78"/>
    </location>
</feature>
<dbReference type="Proteomes" id="UP000179023">
    <property type="component" value="Unassembled WGS sequence"/>
</dbReference>
<dbReference type="EMBL" id="MHQI01000059">
    <property type="protein sequence ID" value="OGZ98686.1"/>
    <property type="molecule type" value="Genomic_DNA"/>
</dbReference>
<feature type="transmembrane region" description="Helical" evidence="2">
    <location>
        <begin position="6"/>
        <end position="28"/>
    </location>
</feature>
<reference evidence="3 4" key="1">
    <citation type="journal article" date="2016" name="Nat. Commun.">
        <title>Thousands of microbial genomes shed light on interconnected biogeochemical processes in an aquifer system.</title>
        <authorList>
            <person name="Anantharaman K."/>
            <person name="Brown C.T."/>
            <person name="Hug L.A."/>
            <person name="Sharon I."/>
            <person name="Castelle C.J."/>
            <person name="Probst A.J."/>
            <person name="Thomas B.C."/>
            <person name="Singh A."/>
            <person name="Wilkins M.J."/>
            <person name="Karaoz U."/>
            <person name="Brodie E.L."/>
            <person name="Williams K.H."/>
            <person name="Hubbard S.S."/>
            <person name="Banfield J.F."/>
        </authorList>
    </citation>
    <scope>NUCLEOTIDE SEQUENCE [LARGE SCALE GENOMIC DNA]</scope>
</reference>
<gene>
    <name evidence="3" type="ORF">A3C07_03740</name>
</gene>
<dbReference type="InterPro" id="IPR027981">
    <property type="entry name" value="DUF4446"/>
</dbReference>
<keyword evidence="2" id="KW-0812">Transmembrane</keyword>
<organism evidence="3 4">
    <name type="scientific">Candidatus Sungbacteria bacterium RIFCSPHIGHO2_02_FULL_47_11</name>
    <dbReference type="NCBI Taxonomy" id="1802270"/>
    <lineage>
        <taxon>Bacteria</taxon>
        <taxon>Candidatus Sungiibacteriota</taxon>
    </lineage>
</organism>
<evidence type="ECO:0000256" key="1">
    <source>
        <dbReference type="SAM" id="Coils"/>
    </source>
</evidence>
<dbReference type="STRING" id="1802270.A3C07_03740"/>
<protein>
    <recommendedName>
        <fullName evidence="5">DUF4446 domain-containing protein</fullName>
    </recommendedName>
</protein>
<evidence type="ECO:0000313" key="3">
    <source>
        <dbReference type="EMBL" id="OGZ98686.1"/>
    </source>
</evidence>
<sequence>MYETIIHQPIFIAFTLAFLLIIGAYALIARIESRIGRLLYRNTAKNLEETLTLIQKDMTRLLAESKDAQAAIQSIESRLKKSIRGVHTVRFNPFAGTSGSNQSFATAFLDDLGNGVIISSLYSRERVSVFAKPIKKFTSEYELTGEESDAIKQAHKEIAE</sequence>
<proteinExistence type="predicted"/>
<dbReference type="Pfam" id="PF14584">
    <property type="entry name" value="DUF4446"/>
    <property type="match status" value="1"/>
</dbReference>
<keyword evidence="1" id="KW-0175">Coiled coil</keyword>
<accession>A0A1G2KGU3</accession>
<name>A0A1G2KGU3_9BACT</name>
<comment type="caution">
    <text evidence="3">The sequence shown here is derived from an EMBL/GenBank/DDBJ whole genome shotgun (WGS) entry which is preliminary data.</text>
</comment>
<evidence type="ECO:0000313" key="4">
    <source>
        <dbReference type="Proteomes" id="UP000179023"/>
    </source>
</evidence>
<evidence type="ECO:0000256" key="2">
    <source>
        <dbReference type="SAM" id="Phobius"/>
    </source>
</evidence>
<evidence type="ECO:0008006" key="5">
    <source>
        <dbReference type="Google" id="ProtNLM"/>
    </source>
</evidence>
<keyword evidence="2" id="KW-0472">Membrane</keyword>
<keyword evidence="2" id="KW-1133">Transmembrane helix</keyword>